<dbReference type="EMBL" id="UFVD01000001">
    <property type="protein sequence ID" value="SUX10550.1"/>
    <property type="molecule type" value="Genomic_DNA"/>
</dbReference>
<keyword evidence="2" id="KW-1185">Reference proteome</keyword>
<dbReference type="AlphaFoldDB" id="A0A381DIW6"/>
<proteinExistence type="predicted"/>
<evidence type="ECO:0000313" key="2">
    <source>
        <dbReference type="Proteomes" id="UP000254920"/>
    </source>
</evidence>
<dbReference type="GeneID" id="93091180"/>
<protein>
    <submittedName>
        <fullName evidence="1">Molybdate transport repressor</fullName>
    </submittedName>
</protein>
<dbReference type="STRING" id="32024.GCA_000788295_01166"/>
<dbReference type="RefSeq" id="WP_089182944.1">
    <property type="nucleotide sequence ID" value="NZ_CP043427.1"/>
</dbReference>
<gene>
    <name evidence="1" type="ORF">NCTC12475_00747</name>
</gene>
<name>A0A381DIW6_9BACT</name>
<dbReference type="OrthoDB" id="5355841at2"/>
<evidence type="ECO:0000313" key="1">
    <source>
        <dbReference type="EMBL" id="SUX10550.1"/>
    </source>
</evidence>
<accession>A0A381DIW6</accession>
<dbReference type="Proteomes" id="UP000254920">
    <property type="component" value="Unassembled WGS sequence"/>
</dbReference>
<organism evidence="1 2">
    <name type="scientific">Campylobacter sputorum subsp. sputorum</name>
    <dbReference type="NCBI Taxonomy" id="32024"/>
    <lineage>
        <taxon>Bacteria</taxon>
        <taxon>Pseudomonadati</taxon>
        <taxon>Campylobacterota</taxon>
        <taxon>Epsilonproteobacteria</taxon>
        <taxon>Campylobacterales</taxon>
        <taxon>Campylobacteraceae</taxon>
        <taxon>Campylobacter</taxon>
    </lineage>
</organism>
<sequence>MIIKEDKKKVRNALFMNIVLSVVGLVVFILEYGNIGLFVFLVGLVGVFFCAKKMLFSNNFLRVDEDGFFIKNGKKEQKFNFKDIEKIGIKTIEKNKNIQVLNFVFNKNYKIEDKFSFLRFYNDKEATLPNIYEKSFYEIEKILRDKFREFV</sequence>
<reference evidence="1 2" key="1">
    <citation type="submission" date="2018-06" db="EMBL/GenBank/DDBJ databases">
        <authorList>
            <consortium name="Pathogen Informatics"/>
            <person name="Doyle S."/>
        </authorList>
    </citation>
    <scope>NUCLEOTIDE SEQUENCE [LARGE SCALE GENOMIC DNA]</scope>
    <source>
        <strain evidence="1 2">NCTC12475</strain>
    </source>
</reference>